<evidence type="ECO:0000256" key="15">
    <source>
        <dbReference type="ARBA" id="ARBA00048238"/>
    </source>
</evidence>
<comment type="caution">
    <text evidence="18">Lacks conserved residue(s) required for the propagation of feature annotation.</text>
</comment>
<feature type="binding site" evidence="18">
    <location>
        <begin position="139"/>
        <end position="145"/>
    </location>
    <ligand>
        <name>(6S)-NADPHX</name>
        <dbReference type="ChEBI" id="CHEBI:64076"/>
    </ligand>
</feature>
<evidence type="ECO:0000256" key="8">
    <source>
        <dbReference type="ARBA" id="ARBA00022857"/>
    </source>
</evidence>
<protein>
    <recommendedName>
        <fullName evidence="19">Bifunctional NAD(P)H-hydrate repair enzyme</fullName>
    </recommendedName>
    <alternativeName>
        <fullName evidence="19">Nicotinamide nucleotide repair protein</fullName>
    </alternativeName>
    <domain>
        <recommendedName>
            <fullName evidence="19">ADP-dependent (S)-NAD(P)H-hydrate dehydratase</fullName>
            <ecNumber evidence="19">4.2.1.136</ecNumber>
        </recommendedName>
        <alternativeName>
            <fullName evidence="19">ADP-dependent NAD(P)HX dehydratase</fullName>
        </alternativeName>
    </domain>
    <domain>
        <recommendedName>
            <fullName evidence="19">NAD(P)H-hydrate epimerase</fullName>
            <ecNumber evidence="19">5.1.99.6</ecNumber>
        </recommendedName>
    </domain>
</protein>
<dbReference type="EMBL" id="SHLY01000002">
    <property type="protein sequence ID" value="TAA47006.1"/>
    <property type="molecule type" value="Genomic_DNA"/>
</dbReference>
<accession>A0ABY1WQL1</accession>
<dbReference type="NCBIfam" id="TIGR00197">
    <property type="entry name" value="yjeF_nterm"/>
    <property type="match status" value="1"/>
</dbReference>
<dbReference type="Proteomes" id="UP000292544">
    <property type="component" value="Unassembled WGS sequence"/>
</dbReference>
<keyword evidence="5 18" id="KW-0479">Metal-binding</keyword>
<dbReference type="NCBIfam" id="TIGR00196">
    <property type="entry name" value="yjeF_cterm"/>
    <property type="match status" value="1"/>
</dbReference>
<evidence type="ECO:0000259" key="21">
    <source>
        <dbReference type="PROSITE" id="PS51385"/>
    </source>
</evidence>
<comment type="function">
    <text evidence="18">Catalyzes the epimerization of the S- and R-forms of NAD(P)HX, a damaged form of NAD(P)H that is a result of enzymatic or heat-dependent hydration. This is a prerequisite for the S-specific NAD(P)H-hydrate dehydratase to allow the repair of both epimers of NAD(P)HX.</text>
</comment>
<evidence type="ECO:0000256" key="10">
    <source>
        <dbReference type="ARBA" id="ARBA00023027"/>
    </source>
</evidence>
<dbReference type="Gene3D" id="3.40.50.10260">
    <property type="entry name" value="YjeF N-terminal domain"/>
    <property type="match status" value="1"/>
</dbReference>
<comment type="similarity">
    <text evidence="17">Belongs to the NnrD/CARKD family.</text>
</comment>
<feature type="binding site" evidence="17">
    <location>
        <position position="332"/>
    </location>
    <ligand>
        <name>(6S)-NADPHX</name>
        <dbReference type="ChEBI" id="CHEBI:64076"/>
    </ligand>
</feature>
<evidence type="ECO:0000256" key="9">
    <source>
        <dbReference type="ARBA" id="ARBA00022958"/>
    </source>
</evidence>
<feature type="binding site" evidence="18">
    <location>
        <position position="168"/>
    </location>
    <ligand>
        <name>(6S)-NADPHX</name>
        <dbReference type="ChEBI" id="CHEBI:64076"/>
    </ligand>
</feature>
<comment type="similarity">
    <text evidence="4 19">In the C-terminal section; belongs to the NnrD/CARKD family.</text>
</comment>
<dbReference type="PROSITE" id="PS51385">
    <property type="entry name" value="YJEF_N"/>
    <property type="match status" value="1"/>
</dbReference>
<comment type="similarity">
    <text evidence="3 19">In the N-terminal section; belongs to the NnrE/AIBP family.</text>
</comment>
<evidence type="ECO:0000256" key="16">
    <source>
        <dbReference type="ARBA" id="ARBA00049209"/>
    </source>
</evidence>
<comment type="catalytic activity">
    <reaction evidence="16 17 19">
        <text>(6S)-NADPHX + ADP = AMP + phosphate + NADPH + H(+)</text>
        <dbReference type="Rhea" id="RHEA:32235"/>
        <dbReference type="ChEBI" id="CHEBI:15378"/>
        <dbReference type="ChEBI" id="CHEBI:43474"/>
        <dbReference type="ChEBI" id="CHEBI:57783"/>
        <dbReference type="ChEBI" id="CHEBI:64076"/>
        <dbReference type="ChEBI" id="CHEBI:456215"/>
        <dbReference type="ChEBI" id="CHEBI:456216"/>
        <dbReference type="EC" id="4.2.1.136"/>
    </reaction>
</comment>
<keyword evidence="7 17" id="KW-0067">ATP-binding</keyword>
<name>A0ABY1WQL1_9GAMM</name>
<dbReference type="HAMAP" id="MF_01966">
    <property type="entry name" value="NADHX_epimerase"/>
    <property type="match status" value="1"/>
</dbReference>
<dbReference type="InterPro" id="IPR030677">
    <property type="entry name" value="Nnr"/>
</dbReference>
<dbReference type="PANTHER" id="PTHR12592:SF0">
    <property type="entry name" value="ATP-DEPENDENT (S)-NAD(P)H-HYDRATE DEHYDRATASE"/>
    <property type="match status" value="1"/>
</dbReference>
<comment type="catalytic activity">
    <reaction evidence="2 18 19">
        <text>(6R)-NADPHX = (6S)-NADPHX</text>
        <dbReference type="Rhea" id="RHEA:32227"/>
        <dbReference type="ChEBI" id="CHEBI:64076"/>
        <dbReference type="ChEBI" id="CHEBI:64077"/>
        <dbReference type="EC" id="5.1.99.6"/>
    </reaction>
</comment>
<dbReference type="EC" id="5.1.99.6" evidence="19"/>
<keyword evidence="8 17" id="KW-0521">NADP</keyword>
<keyword evidence="13" id="KW-0511">Multifunctional enzyme</keyword>
<feature type="binding site" evidence="18">
    <location>
        <position position="135"/>
    </location>
    <ligand>
        <name>K(+)</name>
        <dbReference type="ChEBI" id="CHEBI:29103"/>
    </ligand>
</feature>
<organism evidence="22 23">
    <name type="scientific">Corallincola spongiicola</name>
    <dbReference type="NCBI Taxonomy" id="2520508"/>
    <lineage>
        <taxon>Bacteria</taxon>
        <taxon>Pseudomonadati</taxon>
        <taxon>Pseudomonadota</taxon>
        <taxon>Gammaproteobacteria</taxon>
        <taxon>Alteromonadales</taxon>
        <taxon>Psychromonadaceae</taxon>
        <taxon>Corallincola</taxon>
    </lineage>
</organism>
<dbReference type="SUPFAM" id="SSF53613">
    <property type="entry name" value="Ribokinase-like"/>
    <property type="match status" value="1"/>
</dbReference>
<evidence type="ECO:0000313" key="23">
    <source>
        <dbReference type="Proteomes" id="UP000292544"/>
    </source>
</evidence>
<evidence type="ECO:0000256" key="14">
    <source>
        <dbReference type="ARBA" id="ARBA00025153"/>
    </source>
</evidence>
<feature type="binding site" evidence="18">
    <location>
        <position position="72"/>
    </location>
    <ligand>
        <name>K(+)</name>
        <dbReference type="ChEBI" id="CHEBI:29103"/>
    </ligand>
</feature>
<dbReference type="Pfam" id="PF03853">
    <property type="entry name" value="YjeF_N"/>
    <property type="match status" value="1"/>
</dbReference>
<evidence type="ECO:0000256" key="18">
    <source>
        <dbReference type="HAMAP-Rule" id="MF_01966"/>
    </source>
</evidence>
<evidence type="ECO:0000256" key="1">
    <source>
        <dbReference type="ARBA" id="ARBA00000013"/>
    </source>
</evidence>
<reference evidence="23" key="1">
    <citation type="submission" date="2019-02" db="EMBL/GenBank/DDBJ databases">
        <title>Draft genome sequence of Muricauda sp. 176CP4-71.</title>
        <authorList>
            <person name="Park J.-S."/>
        </authorList>
    </citation>
    <scope>NUCLEOTIDE SEQUENCE [LARGE SCALE GENOMIC DNA]</scope>
    <source>
        <strain evidence="23">176GS2-150</strain>
    </source>
</reference>
<comment type="cofactor">
    <cofactor evidence="17">
        <name>Mg(2+)</name>
        <dbReference type="ChEBI" id="CHEBI:18420"/>
    </cofactor>
</comment>
<dbReference type="InterPro" id="IPR000631">
    <property type="entry name" value="CARKD"/>
</dbReference>
<evidence type="ECO:0000256" key="11">
    <source>
        <dbReference type="ARBA" id="ARBA00023235"/>
    </source>
</evidence>
<feature type="binding site" evidence="18">
    <location>
        <position position="171"/>
    </location>
    <ligand>
        <name>K(+)</name>
        <dbReference type="ChEBI" id="CHEBI:29103"/>
    </ligand>
</feature>
<feature type="binding site" evidence="17">
    <location>
        <position position="445"/>
    </location>
    <ligand>
        <name>AMP</name>
        <dbReference type="ChEBI" id="CHEBI:456215"/>
    </ligand>
</feature>
<dbReference type="Pfam" id="PF01256">
    <property type="entry name" value="Carb_kinase"/>
    <property type="match status" value="1"/>
</dbReference>
<evidence type="ECO:0000256" key="5">
    <source>
        <dbReference type="ARBA" id="ARBA00022723"/>
    </source>
</evidence>
<evidence type="ECO:0000256" key="7">
    <source>
        <dbReference type="ARBA" id="ARBA00022840"/>
    </source>
</evidence>
<keyword evidence="11 18" id="KW-0413">Isomerase</keyword>
<dbReference type="PIRSF" id="PIRSF017184">
    <property type="entry name" value="Nnr"/>
    <property type="match status" value="1"/>
</dbReference>
<dbReference type="SUPFAM" id="SSF64153">
    <property type="entry name" value="YjeF N-terminal domain-like"/>
    <property type="match status" value="1"/>
</dbReference>
<evidence type="ECO:0000256" key="13">
    <source>
        <dbReference type="ARBA" id="ARBA00023268"/>
    </source>
</evidence>
<feature type="binding site" evidence="17">
    <location>
        <position position="270"/>
    </location>
    <ligand>
        <name>(6S)-NADPHX</name>
        <dbReference type="ChEBI" id="CHEBI:64076"/>
    </ligand>
</feature>
<keyword evidence="6 17" id="KW-0547">Nucleotide-binding</keyword>
<dbReference type="HAMAP" id="MF_01965">
    <property type="entry name" value="NADHX_dehydratase"/>
    <property type="match status" value="1"/>
</dbReference>
<sequence length="503" mass="52429">MNMDRSTLKGSSLTYPLYSASEVQKHEGEAAISVGLSLWDLMQRAGNAAYLALRSRWPLATNILVLCGRGNNGGDGFVLGRLALSEELQVTLCQVGHSEQSAGDAAKAKAAFMAAGGEVTGWQPELLAKADVIVDAMLGTGAKGPLRSPFDEVIACINNAGVPVLAIDIPSGMNADTGWVESYAVHATATICFVGRKLGLFTGSAADHVGELQFNDLGIGAAFDGLVESCVGLVRRQTFNPLIAPRSKVSHKGDYGRVSLVGGDQSYAGALVLAARAALRAGAGLIATITHPGHQAVMLAQQPELMCLESAESDELVENRLNWADVVVVGPGLGRRSWGLQHLQATLQQPQPLVVDADALNLLAAMPDIPYRSNWVLTPHPGEAARLLGCDIEEVEQDRYAAVRALQKKLGGVVVLKGPGTLIYDGQQLAVATVGNPGMASGGMGDILCGIIAALIAQGLTISDAAALAVCIHGDAAEMATIMGERGTCATDLLPHIRTLVNP</sequence>
<comment type="cofactor">
    <cofactor evidence="18 19">
        <name>K(+)</name>
        <dbReference type="ChEBI" id="CHEBI:29103"/>
    </cofactor>
    <text evidence="18 19">Binds 1 potassium ion per subunit.</text>
</comment>
<keyword evidence="10 17" id="KW-0520">NAD</keyword>
<comment type="caution">
    <text evidence="22">The sequence shown here is derived from an EMBL/GenBank/DDBJ whole genome shotgun (WGS) entry which is preliminary data.</text>
</comment>
<comment type="similarity">
    <text evidence="18">Belongs to the NnrE/AIBP family.</text>
</comment>
<feature type="domain" description="YjeF N-terminal" evidence="21">
    <location>
        <begin position="23"/>
        <end position="225"/>
    </location>
</feature>
<feature type="binding site" evidence="17">
    <location>
        <position position="380"/>
    </location>
    <ligand>
        <name>(6S)-NADPHX</name>
        <dbReference type="ChEBI" id="CHEBI:64076"/>
    </ligand>
</feature>
<dbReference type="InterPro" id="IPR004443">
    <property type="entry name" value="YjeF_N_dom"/>
</dbReference>
<feature type="binding site" evidence="17">
    <location>
        <begin position="417"/>
        <end position="421"/>
    </location>
    <ligand>
        <name>AMP</name>
        <dbReference type="ChEBI" id="CHEBI:456215"/>
    </ligand>
</feature>
<dbReference type="Gene3D" id="3.40.1190.20">
    <property type="match status" value="1"/>
</dbReference>
<feature type="domain" description="YjeF C-terminal" evidence="20">
    <location>
        <begin position="235"/>
        <end position="503"/>
    </location>
</feature>
<evidence type="ECO:0000256" key="12">
    <source>
        <dbReference type="ARBA" id="ARBA00023239"/>
    </source>
</evidence>
<evidence type="ECO:0000256" key="2">
    <source>
        <dbReference type="ARBA" id="ARBA00000909"/>
    </source>
</evidence>
<dbReference type="PROSITE" id="PS51383">
    <property type="entry name" value="YJEF_C_3"/>
    <property type="match status" value="1"/>
</dbReference>
<proteinExistence type="inferred from homology"/>
<dbReference type="InterPro" id="IPR036652">
    <property type="entry name" value="YjeF_N_dom_sf"/>
</dbReference>
<evidence type="ECO:0000256" key="19">
    <source>
        <dbReference type="PIRNR" id="PIRNR017184"/>
    </source>
</evidence>
<comment type="function">
    <text evidence="14 19">Bifunctional enzyme that catalyzes the epimerization of the S- and R-forms of NAD(P)HX and the dehydration of the S-form of NAD(P)HX at the expense of ADP, which is converted to AMP. This allows the repair of both epimers of NAD(P)HX, a damaged form of NAD(P)H that is a result of enzymatic or heat-dependent hydration.</text>
</comment>
<evidence type="ECO:0000256" key="3">
    <source>
        <dbReference type="ARBA" id="ARBA00006001"/>
    </source>
</evidence>
<feature type="binding site" evidence="18">
    <location>
        <begin position="71"/>
        <end position="75"/>
    </location>
    <ligand>
        <name>(6S)-NADPHX</name>
        <dbReference type="ChEBI" id="CHEBI:64076"/>
    </ligand>
</feature>
<comment type="catalytic activity">
    <reaction evidence="1 18 19">
        <text>(6R)-NADHX = (6S)-NADHX</text>
        <dbReference type="Rhea" id="RHEA:32215"/>
        <dbReference type="ChEBI" id="CHEBI:64074"/>
        <dbReference type="ChEBI" id="CHEBI:64075"/>
        <dbReference type="EC" id="5.1.99.6"/>
    </reaction>
</comment>
<evidence type="ECO:0000259" key="20">
    <source>
        <dbReference type="PROSITE" id="PS51383"/>
    </source>
</evidence>
<evidence type="ECO:0000313" key="22">
    <source>
        <dbReference type="EMBL" id="TAA47006.1"/>
    </source>
</evidence>
<dbReference type="CDD" id="cd01171">
    <property type="entry name" value="YXKO-related"/>
    <property type="match status" value="1"/>
</dbReference>
<comment type="catalytic activity">
    <reaction evidence="15 17 19">
        <text>(6S)-NADHX + ADP = AMP + phosphate + NADH + H(+)</text>
        <dbReference type="Rhea" id="RHEA:32223"/>
        <dbReference type="ChEBI" id="CHEBI:15378"/>
        <dbReference type="ChEBI" id="CHEBI:43474"/>
        <dbReference type="ChEBI" id="CHEBI:57945"/>
        <dbReference type="ChEBI" id="CHEBI:64074"/>
        <dbReference type="ChEBI" id="CHEBI:456215"/>
        <dbReference type="ChEBI" id="CHEBI:456216"/>
        <dbReference type="EC" id="4.2.1.136"/>
    </reaction>
</comment>
<evidence type="ECO:0000256" key="17">
    <source>
        <dbReference type="HAMAP-Rule" id="MF_01965"/>
    </source>
</evidence>
<evidence type="ECO:0000256" key="6">
    <source>
        <dbReference type="ARBA" id="ARBA00022741"/>
    </source>
</evidence>
<keyword evidence="9 18" id="KW-0630">Potassium</keyword>
<keyword evidence="12 17" id="KW-0456">Lyase</keyword>
<comment type="subunit">
    <text evidence="17">Homotetramer.</text>
</comment>
<gene>
    <name evidence="18" type="primary">nnrE</name>
    <name evidence="17" type="synonym">nnrD</name>
    <name evidence="22" type="ORF">EXY25_07090</name>
</gene>
<feature type="binding site" evidence="17">
    <location>
        <position position="446"/>
    </location>
    <ligand>
        <name>(6S)-NADPHX</name>
        <dbReference type="ChEBI" id="CHEBI:64076"/>
    </ligand>
</feature>
<dbReference type="InterPro" id="IPR029056">
    <property type="entry name" value="Ribokinase-like"/>
</dbReference>
<evidence type="ECO:0000256" key="4">
    <source>
        <dbReference type="ARBA" id="ARBA00009524"/>
    </source>
</evidence>
<comment type="function">
    <text evidence="17">Catalyzes the dehydration of the S-form of NAD(P)HX at the expense of ADP, which is converted to AMP. Together with NAD(P)HX epimerase, which catalyzes the epimerization of the S- and R-forms, the enzyme allows the repair of both epimers of NAD(P)HX, a damaged form of NAD(P)H that is a result of enzymatic or heat-dependent hydration.</text>
</comment>
<dbReference type="EC" id="4.2.1.136" evidence="19"/>
<dbReference type="PANTHER" id="PTHR12592">
    <property type="entry name" value="ATP-DEPENDENT (S)-NAD(P)H-HYDRATE DEHYDRATASE FAMILY MEMBER"/>
    <property type="match status" value="1"/>
</dbReference>
<keyword evidence="23" id="KW-1185">Reference proteome</keyword>